<dbReference type="EC" id="4.3.99.3" evidence="8"/>
<comment type="catalytic activity">
    <reaction evidence="8">
        <text>6-carboxy-5,6,7,8-tetrahydropterin + H(+) = 7-carboxy-7-carbaguanine + NH4(+)</text>
        <dbReference type="Rhea" id="RHEA:27974"/>
        <dbReference type="ChEBI" id="CHEBI:15378"/>
        <dbReference type="ChEBI" id="CHEBI:28938"/>
        <dbReference type="ChEBI" id="CHEBI:61032"/>
        <dbReference type="ChEBI" id="CHEBI:61036"/>
        <dbReference type="EC" id="4.3.99.3"/>
    </reaction>
</comment>
<dbReference type="InterPro" id="IPR017742">
    <property type="entry name" value="Deazaguanine_synth"/>
</dbReference>
<dbReference type="PANTHER" id="PTHR42836">
    <property type="entry name" value="7-CARBOXY-7-DEAZAGUANINE SYNTHASE"/>
    <property type="match status" value="1"/>
</dbReference>
<keyword evidence="5 8" id="KW-0408">Iron</keyword>
<dbReference type="PANTHER" id="PTHR42836:SF1">
    <property type="entry name" value="7-CARBOXY-7-DEAZAGUANINE SYNTHASE"/>
    <property type="match status" value="1"/>
</dbReference>
<dbReference type="EMBL" id="BNJG01000003">
    <property type="protein sequence ID" value="GHO59529.1"/>
    <property type="molecule type" value="Genomic_DNA"/>
</dbReference>
<evidence type="ECO:0000256" key="8">
    <source>
        <dbReference type="HAMAP-Rule" id="MF_00917"/>
    </source>
</evidence>
<evidence type="ECO:0000259" key="10">
    <source>
        <dbReference type="PROSITE" id="PS51918"/>
    </source>
</evidence>
<accession>A0ABQ3V3S1</accession>
<feature type="binding site" evidence="8">
    <location>
        <position position="62"/>
    </location>
    <ligand>
        <name>[4Fe-4S] cluster</name>
        <dbReference type="ChEBI" id="CHEBI:49883"/>
        <note>4Fe-4S-S-AdoMet</note>
    </ligand>
</feature>
<comment type="subunit">
    <text evidence="8">Homodimer.</text>
</comment>
<reference evidence="11 12" key="1">
    <citation type="journal article" date="2021" name="Int. J. Syst. Evol. Microbiol.">
        <title>Reticulibacter mediterranei gen. nov., sp. nov., within the new family Reticulibacteraceae fam. nov., and Ktedonospora formicarum gen. nov., sp. nov., Ktedonobacter robiniae sp. nov., Dictyobacter formicarum sp. nov. and Dictyobacter arantiisoli sp. nov., belonging to the class Ktedonobacteria.</title>
        <authorList>
            <person name="Yabe S."/>
            <person name="Zheng Y."/>
            <person name="Wang C.M."/>
            <person name="Sakai Y."/>
            <person name="Abe K."/>
            <person name="Yokota A."/>
            <person name="Donadio S."/>
            <person name="Cavaletti L."/>
            <person name="Monciardini P."/>
        </authorList>
    </citation>
    <scope>NUCLEOTIDE SEQUENCE [LARGE SCALE GENOMIC DNA]</scope>
    <source>
        <strain evidence="11 12">SOSP1-30</strain>
    </source>
</reference>
<feature type="binding site" evidence="8">
    <location>
        <position position="104"/>
    </location>
    <ligand>
        <name>S-adenosyl-L-methionine</name>
        <dbReference type="ChEBI" id="CHEBI:59789"/>
    </ligand>
</feature>
<comment type="function">
    <text evidence="8">Catalyzes the complex heterocyclic radical-mediated conversion of 6-carboxy-5,6,7,8-tetrahydropterin (CPH4) to 7-carboxy-7-deazaguanine (CDG), a step common to the biosynthetic pathways of all 7-deazapurine-containing compounds.</text>
</comment>
<name>A0ABQ3V3S1_9CHLR</name>
<dbReference type="HAMAP" id="MF_00917">
    <property type="entry name" value="QueE"/>
    <property type="match status" value="1"/>
</dbReference>
<comment type="caution">
    <text evidence="8">Lacks conserved residue(s) required for the propagation of feature annotation.</text>
</comment>
<feature type="binding site" evidence="8">
    <location>
        <position position="51"/>
    </location>
    <ligand>
        <name>substrate</name>
    </ligand>
</feature>
<gene>
    <name evidence="11" type="primary">exsE</name>
    <name evidence="8" type="synonym">queE</name>
    <name evidence="11" type="ORF">KSB_80040</name>
</gene>
<dbReference type="InterPro" id="IPR058240">
    <property type="entry name" value="rSAM_sf"/>
</dbReference>
<evidence type="ECO:0000256" key="2">
    <source>
        <dbReference type="ARBA" id="ARBA00022691"/>
    </source>
</evidence>
<feature type="binding site" evidence="8">
    <location>
        <position position="59"/>
    </location>
    <ligand>
        <name>[4Fe-4S] cluster</name>
        <dbReference type="ChEBI" id="CHEBI:49883"/>
        <note>4Fe-4S-S-AdoMet</note>
    </ligand>
</feature>
<evidence type="ECO:0000256" key="7">
    <source>
        <dbReference type="ARBA" id="ARBA00023239"/>
    </source>
</evidence>
<dbReference type="Proteomes" id="UP000654345">
    <property type="component" value="Unassembled WGS sequence"/>
</dbReference>
<evidence type="ECO:0000313" key="12">
    <source>
        <dbReference type="Proteomes" id="UP000654345"/>
    </source>
</evidence>
<keyword evidence="3 8" id="KW-0479">Metal-binding</keyword>
<evidence type="ECO:0000256" key="5">
    <source>
        <dbReference type="ARBA" id="ARBA00023004"/>
    </source>
</evidence>
<keyword evidence="12" id="KW-1185">Reference proteome</keyword>
<dbReference type="NCBIfam" id="TIGR03365">
    <property type="entry name" value="Bsubt_queE"/>
    <property type="match status" value="1"/>
</dbReference>
<feature type="binding site" evidence="8">
    <location>
        <position position="64"/>
    </location>
    <ligand>
        <name>Mg(2+)</name>
        <dbReference type="ChEBI" id="CHEBI:18420"/>
    </ligand>
</feature>
<keyword evidence="4 8" id="KW-0460">Magnesium</keyword>
<dbReference type="InterPro" id="IPR013785">
    <property type="entry name" value="Aldolase_TIM"/>
</dbReference>
<feature type="binding site" evidence="8">
    <location>
        <position position="102"/>
    </location>
    <ligand>
        <name>substrate</name>
    </ligand>
</feature>
<comment type="cofactor">
    <cofactor evidence="8">
        <name>S-adenosyl-L-methionine</name>
        <dbReference type="ChEBI" id="CHEBI:59789"/>
    </cofactor>
    <text evidence="8">Binds 1 S-adenosyl-L-methionine per subunit.</text>
</comment>
<dbReference type="Gene3D" id="3.20.20.70">
    <property type="entry name" value="Aldolase class I"/>
    <property type="match status" value="1"/>
</dbReference>
<dbReference type="InterPro" id="IPR024924">
    <property type="entry name" value="7-CO-7-deazaguanine_synth-like"/>
</dbReference>
<proteinExistence type="inferred from homology"/>
<keyword evidence="8" id="KW-0671">Queuosine biosynthesis</keyword>
<evidence type="ECO:0000256" key="3">
    <source>
        <dbReference type="ARBA" id="ARBA00022723"/>
    </source>
</evidence>
<evidence type="ECO:0000313" key="11">
    <source>
        <dbReference type="EMBL" id="GHO59529.1"/>
    </source>
</evidence>
<dbReference type="InterPro" id="IPR007197">
    <property type="entry name" value="rSAM"/>
</dbReference>
<dbReference type="PIRSF" id="PIRSF000370">
    <property type="entry name" value="QueE"/>
    <property type="match status" value="1"/>
</dbReference>
<feature type="binding site" evidence="8">
    <location>
        <position position="55"/>
    </location>
    <ligand>
        <name>[4Fe-4S] cluster</name>
        <dbReference type="ChEBI" id="CHEBI:49883"/>
        <note>4Fe-4S-S-AdoMet</note>
    </ligand>
</feature>
<keyword evidence="6 8" id="KW-0411">Iron-sulfur</keyword>
<comment type="pathway">
    <text evidence="8">Purine metabolism; 7-cyano-7-deazaguanine biosynthesis.</text>
</comment>
<dbReference type="RefSeq" id="WP_236038885.1">
    <property type="nucleotide sequence ID" value="NZ_BNJG01000003.1"/>
</dbReference>
<dbReference type="PROSITE" id="PS51918">
    <property type="entry name" value="RADICAL_SAM"/>
    <property type="match status" value="1"/>
</dbReference>
<evidence type="ECO:0000256" key="4">
    <source>
        <dbReference type="ARBA" id="ARBA00022842"/>
    </source>
</evidence>
<dbReference type="SUPFAM" id="SSF102114">
    <property type="entry name" value="Radical SAM enzymes"/>
    <property type="match status" value="1"/>
</dbReference>
<dbReference type="SFLD" id="SFLDF00357">
    <property type="entry name" value="ExsD-like"/>
    <property type="match status" value="1"/>
</dbReference>
<evidence type="ECO:0000256" key="6">
    <source>
        <dbReference type="ARBA" id="ARBA00023014"/>
    </source>
</evidence>
<keyword evidence="1 8" id="KW-0004">4Fe-4S</keyword>
<evidence type="ECO:0000256" key="9">
    <source>
        <dbReference type="SAM" id="MobiDB-lite"/>
    </source>
</evidence>
<feature type="binding site" evidence="8">
    <location>
        <begin position="36"/>
        <end position="38"/>
    </location>
    <ligand>
        <name>substrate</name>
    </ligand>
</feature>
<evidence type="ECO:0000256" key="1">
    <source>
        <dbReference type="ARBA" id="ARBA00022485"/>
    </source>
</evidence>
<sequence length="266" mass="30080">MSNTVSESLASTQIEPDLQPSKQKKLSISETFGPTIQGEGALIGKPTVFVRTGGCDYRCQRCDTLYAVLPEHRSEWQQMTTQEVFAQVRELAHNRPILVTLSGGNPAMQPLEELIDLGHAEGYTFAIETQGSIAQPWFAKLDYLTLSPKAPGMQNPQPTNWERLDRCIAYARQGHEGKQPGICLKIVIFDEEDYQYAKHVAERYPNIPLYLQAGNHTPPHLANEIDINGILSRMDWLIQRVVEDQWYEVTILPQLHTLLWGNKRGV</sequence>
<feature type="region of interest" description="Disordered" evidence="9">
    <location>
        <begin position="1"/>
        <end position="26"/>
    </location>
</feature>
<feature type="binding site" evidence="8">
    <location>
        <begin position="147"/>
        <end position="149"/>
    </location>
    <ligand>
        <name>S-adenosyl-L-methionine</name>
        <dbReference type="ChEBI" id="CHEBI:59789"/>
    </ligand>
</feature>
<feature type="compositionally biased region" description="Polar residues" evidence="9">
    <location>
        <begin position="1"/>
        <end position="14"/>
    </location>
</feature>
<dbReference type="SFLD" id="SFLDS00029">
    <property type="entry name" value="Radical_SAM"/>
    <property type="match status" value="1"/>
</dbReference>
<comment type="caution">
    <text evidence="11">The sequence shown here is derived from an EMBL/GenBank/DDBJ whole genome shotgun (WGS) entry which is preliminary data.</text>
</comment>
<feature type="domain" description="Radical SAM core" evidence="10">
    <location>
        <begin position="42"/>
        <end position="262"/>
    </location>
</feature>
<comment type="cofactor">
    <cofactor evidence="8">
        <name>[4Fe-4S] cluster</name>
        <dbReference type="ChEBI" id="CHEBI:49883"/>
    </cofactor>
    <text evidence="8">Binds 1 [4Fe-4S] cluster. The cluster is coordinated with 3 cysteines and an exchangeable S-adenosyl-L-methionine.</text>
</comment>
<protein>
    <recommendedName>
        <fullName evidence="8">7-carboxy-7-deazaguanine synthase</fullName>
        <shortName evidence="8">CDG synthase</shortName>
        <ecNumber evidence="8">4.3.99.3</ecNumber>
    </recommendedName>
    <alternativeName>
        <fullName evidence="8">Queuosine biosynthesis protein QueE</fullName>
    </alternativeName>
</protein>
<keyword evidence="7 8" id="KW-0456">Lyase</keyword>
<keyword evidence="2 8" id="KW-0949">S-adenosyl-L-methionine</keyword>
<comment type="similarity">
    <text evidence="8">Belongs to the radical SAM superfamily. 7-carboxy-7-deazaguanine synthase family.</text>
</comment>
<organism evidence="11 12">
    <name type="scientific">Ktedonobacter robiniae</name>
    <dbReference type="NCBI Taxonomy" id="2778365"/>
    <lineage>
        <taxon>Bacteria</taxon>
        <taxon>Bacillati</taxon>
        <taxon>Chloroflexota</taxon>
        <taxon>Ktedonobacteria</taxon>
        <taxon>Ktedonobacterales</taxon>
        <taxon>Ktedonobacteraceae</taxon>
        <taxon>Ktedonobacter</taxon>
    </lineage>
</organism>
<comment type="cofactor">
    <cofactor evidence="8">
        <name>Mg(2+)</name>
        <dbReference type="ChEBI" id="CHEBI:18420"/>
    </cofactor>
</comment>
<dbReference type="Pfam" id="PF04055">
    <property type="entry name" value="Radical_SAM"/>
    <property type="match status" value="1"/>
</dbReference>